<comment type="similarity">
    <text evidence="1">Belongs to the glycosyltransferase 2 family.</text>
</comment>
<dbReference type="EMBL" id="NPMS01000002">
    <property type="protein sequence ID" value="OZU89273.1"/>
    <property type="molecule type" value="Genomic_DNA"/>
</dbReference>
<evidence type="ECO:0000313" key="6">
    <source>
        <dbReference type="Proteomes" id="UP000216498"/>
    </source>
</evidence>
<organism evidence="5 6">
    <name type="scientific">Virgibacillus indicus</name>
    <dbReference type="NCBI Taxonomy" id="2024554"/>
    <lineage>
        <taxon>Bacteria</taxon>
        <taxon>Bacillati</taxon>
        <taxon>Bacillota</taxon>
        <taxon>Bacilli</taxon>
        <taxon>Bacillales</taxon>
        <taxon>Bacillaceae</taxon>
        <taxon>Virgibacillus</taxon>
    </lineage>
</organism>
<dbReference type="PANTHER" id="PTHR22916:SF51">
    <property type="entry name" value="GLYCOSYLTRANSFERASE EPSH-RELATED"/>
    <property type="match status" value="1"/>
</dbReference>
<dbReference type="Gene3D" id="3.90.550.10">
    <property type="entry name" value="Spore Coat Polysaccharide Biosynthesis Protein SpsA, Chain A"/>
    <property type="match status" value="1"/>
</dbReference>
<gene>
    <name evidence="5" type="ORF">CIL03_06020</name>
</gene>
<proteinExistence type="inferred from homology"/>
<dbReference type="CDD" id="cd00761">
    <property type="entry name" value="Glyco_tranf_GTA_type"/>
    <property type="match status" value="1"/>
</dbReference>
<accession>A0A265NB98</accession>
<comment type="caution">
    <text evidence="5">The sequence shown here is derived from an EMBL/GenBank/DDBJ whole genome shotgun (WGS) entry which is preliminary data.</text>
</comment>
<keyword evidence="3" id="KW-0808">Transferase</keyword>
<evidence type="ECO:0000256" key="1">
    <source>
        <dbReference type="ARBA" id="ARBA00006739"/>
    </source>
</evidence>
<dbReference type="Pfam" id="PF00535">
    <property type="entry name" value="Glycos_transf_2"/>
    <property type="match status" value="1"/>
</dbReference>
<evidence type="ECO:0000259" key="4">
    <source>
        <dbReference type="Pfam" id="PF00535"/>
    </source>
</evidence>
<dbReference type="GO" id="GO:0016757">
    <property type="term" value="F:glycosyltransferase activity"/>
    <property type="evidence" value="ECO:0007669"/>
    <property type="project" value="UniProtKB-KW"/>
</dbReference>
<dbReference type="AlphaFoldDB" id="A0A265NB98"/>
<evidence type="ECO:0000313" key="5">
    <source>
        <dbReference type="EMBL" id="OZU89273.1"/>
    </source>
</evidence>
<dbReference type="Proteomes" id="UP000216498">
    <property type="component" value="Unassembled WGS sequence"/>
</dbReference>
<name>A0A265NB98_9BACI</name>
<dbReference type="SUPFAM" id="SSF53448">
    <property type="entry name" value="Nucleotide-diphospho-sugar transferases"/>
    <property type="match status" value="1"/>
</dbReference>
<evidence type="ECO:0000256" key="3">
    <source>
        <dbReference type="ARBA" id="ARBA00022679"/>
    </source>
</evidence>
<keyword evidence="2" id="KW-0328">Glycosyltransferase</keyword>
<reference evidence="5 6" key="1">
    <citation type="submission" date="2017-08" db="EMBL/GenBank/DDBJ databases">
        <title>Virgibacillus indicus sp. nov. and Virgibacillus profoundi sp. nov, two moderately halophilic bacteria isolated from marine sediment by using the Microfluidic Streak Plate.</title>
        <authorList>
            <person name="Xu B."/>
            <person name="Hu B."/>
            <person name="Wang J."/>
            <person name="Zhu Y."/>
            <person name="Huang L."/>
            <person name="Du W."/>
            <person name="Huang Y."/>
        </authorList>
    </citation>
    <scope>NUCLEOTIDE SEQUENCE [LARGE SCALE GENOMIC DNA]</scope>
    <source>
        <strain evidence="5 6">IO3-P2-C2</strain>
    </source>
</reference>
<protein>
    <recommendedName>
        <fullName evidence="4">Glycosyltransferase 2-like domain-containing protein</fullName>
    </recommendedName>
</protein>
<sequence>MEYDIYHFWRSVMAIKISIIVPVYNLEYLLLKCVDSILSQTFTNFELILVNDGSTDNSGEVCDEYAKLDSRVKVIHKENGGVASSRNAGLDAAKGKYIGFVDNDDYINEFMFETLYNNIIAHSSDMAVCDFQKVDEVQCVDTKNADSHYKIQHFNTKEALNQLYTPNYLTFVCPWNKLYKSDLFDEIRYENSINDDETVAHKLLYISKKVTYIYTTLYYYVQREESQTNSTFHINRLDAVYALKAREVFFREKGESELHQKALKHYMEKFFWYYYLAKSNLEDIDRELKDLKRTFDDSLIYLLKHKGIGWKQKLMCLLFRIHPVIFEFTRDANIKNRKNRQTGI</sequence>
<feature type="domain" description="Glycosyltransferase 2-like" evidence="4">
    <location>
        <begin position="18"/>
        <end position="187"/>
    </location>
</feature>
<dbReference type="PANTHER" id="PTHR22916">
    <property type="entry name" value="GLYCOSYLTRANSFERASE"/>
    <property type="match status" value="1"/>
</dbReference>
<dbReference type="InterPro" id="IPR001173">
    <property type="entry name" value="Glyco_trans_2-like"/>
</dbReference>
<keyword evidence="6" id="KW-1185">Reference proteome</keyword>
<dbReference type="InterPro" id="IPR029044">
    <property type="entry name" value="Nucleotide-diphossugar_trans"/>
</dbReference>
<evidence type="ECO:0000256" key="2">
    <source>
        <dbReference type="ARBA" id="ARBA00022676"/>
    </source>
</evidence>
<dbReference type="OrthoDB" id="396512at2"/>